<sequence length="51" mass="5407">MLPVSCAENITALRNGLDATLVLLGDMKSVPNILGLVNLYAIFVDDTCVLS</sequence>
<organism evidence="1 2">
    <name type="scientific">Callosobruchus maculatus</name>
    <name type="common">Southern cowpea weevil</name>
    <name type="synonym">Pulse bruchid</name>
    <dbReference type="NCBI Taxonomy" id="64391"/>
    <lineage>
        <taxon>Eukaryota</taxon>
        <taxon>Metazoa</taxon>
        <taxon>Ecdysozoa</taxon>
        <taxon>Arthropoda</taxon>
        <taxon>Hexapoda</taxon>
        <taxon>Insecta</taxon>
        <taxon>Pterygota</taxon>
        <taxon>Neoptera</taxon>
        <taxon>Endopterygota</taxon>
        <taxon>Coleoptera</taxon>
        <taxon>Polyphaga</taxon>
        <taxon>Cucujiformia</taxon>
        <taxon>Chrysomeloidea</taxon>
        <taxon>Chrysomelidae</taxon>
        <taxon>Bruchinae</taxon>
        <taxon>Bruchini</taxon>
        <taxon>Callosobruchus</taxon>
    </lineage>
</organism>
<reference evidence="1 2" key="1">
    <citation type="submission" date="2019-01" db="EMBL/GenBank/DDBJ databases">
        <authorList>
            <person name="Sayadi A."/>
        </authorList>
    </citation>
    <scope>NUCLEOTIDE SEQUENCE [LARGE SCALE GENOMIC DNA]</scope>
</reference>
<protein>
    <submittedName>
        <fullName evidence="1">Uncharacterized protein</fullName>
    </submittedName>
</protein>
<keyword evidence="2" id="KW-1185">Reference proteome</keyword>
<dbReference type="EMBL" id="CAACVG010014403">
    <property type="protein sequence ID" value="VEN63104.1"/>
    <property type="molecule type" value="Genomic_DNA"/>
</dbReference>
<dbReference type="Proteomes" id="UP000410492">
    <property type="component" value="Unassembled WGS sequence"/>
</dbReference>
<name>A0A653DSD1_CALMS</name>
<proteinExistence type="predicted"/>
<gene>
    <name evidence="1" type="ORF">CALMAC_LOCUS20030</name>
</gene>
<evidence type="ECO:0000313" key="1">
    <source>
        <dbReference type="EMBL" id="VEN63104.1"/>
    </source>
</evidence>
<evidence type="ECO:0000313" key="2">
    <source>
        <dbReference type="Proteomes" id="UP000410492"/>
    </source>
</evidence>
<dbReference type="AlphaFoldDB" id="A0A653DSD1"/>
<accession>A0A653DSD1</accession>
<dbReference type="OrthoDB" id="6725401at2759"/>